<evidence type="ECO:0000256" key="6">
    <source>
        <dbReference type="SAM" id="Phobius"/>
    </source>
</evidence>
<keyword evidence="3 6" id="KW-1133">Transmembrane helix</keyword>
<proteinExistence type="predicted"/>
<feature type="domain" description="G-protein coupled receptors family 1 profile" evidence="7">
    <location>
        <begin position="1"/>
        <end position="285"/>
    </location>
</feature>
<evidence type="ECO:0000313" key="9">
    <source>
        <dbReference type="Proteomes" id="UP001209878"/>
    </source>
</evidence>
<protein>
    <recommendedName>
        <fullName evidence="7">G-protein coupled receptors family 1 profile domain-containing protein</fullName>
    </recommendedName>
</protein>
<keyword evidence="9" id="KW-1185">Reference proteome</keyword>
<feature type="transmembrane region" description="Helical" evidence="6">
    <location>
        <begin position="93"/>
        <end position="113"/>
    </location>
</feature>
<dbReference type="SUPFAM" id="SSF81321">
    <property type="entry name" value="Family A G protein-coupled receptor-like"/>
    <property type="match status" value="1"/>
</dbReference>
<evidence type="ECO:0000256" key="3">
    <source>
        <dbReference type="ARBA" id="ARBA00022989"/>
    </source>
</evidence>
<evidence type="ECO:0000256" key="4">
    <source>
        <dbReference type="ARBA" id="ARBA00023136"/>
    </source>
</evidence>
<organism evidence="8 9">
    <name type="scientific">Ridgeia piscesae</name>
    <name type="common">Tubeworm</name>
    <dbReference type="NCBI Taxonomy" id="27915"/>
    <lineage>
        <taxon>Eukaryota</taxon>
        <taxon>Metazoa</taxon>
        <taxon>Spiralia</taxon>
        <taxon>Lophotrochozoa</taxon>
        <taxon>Annelida</taxon>
        <taxon>Polychaeta</taxon>
        <taxon>Sedentaria</taxon>
        <taxon>Canalipalpata</taxon>
        <taxon>Sabellida</taxon>
        <taxon>Siboglinidae</taxon>
        <taxon>Ridgeia</taxon>
    </lineage>
</organism>
<dbReference type="Pfam" id="PF00001">
    <property type="entry name" value="7tm_1"/>
    <property type="match status" value="1"/>
</dbReference>
<feature type="transmembrane region" description="Helical" evidence="6">
    <location>
        <begin position="133"/>
        <end position="159"/>
    </location>
</feature>
<name>A0AAD9JK04_RIDPI</name>
<feature type="compositionally biased region" description="Low complexity" evidence="5">
    <location>
        <begin position="175"/>
        <end position="186"/>
    </location>
</feature>
<dbReference type="InterPro" id="IPR017452">
    <property type="entry name" value="GPCR_Rhodpsn_7TM"/>
</dbReference>
<feature type="transmembrane region" description="Helical" evidence="6">
    <location>
        <begin position="223"/>
        <end position="243"/>
    </location>
</feature>
<comment type="subcellular location">
    <subcellularLocation>
        <location evidence="1">Membrane</location>
    </subcellularLocation>
</comment>
<evidence type="ECO:0000256" key="5">
    <source>
        <dbReference type="SAM" id="MobiDB-lite"/>
    </source>
</evidence>
<dbReference type="PANTHER" id="PTHR46641">
    <property type="entry name" value="FMRFAMIDE RECEPTOR-RELATED"/>
    <property type="match status" value="1"/>
</dbReference>
<evidence type="ECO:0000313" key="8">
    <source>
        <dbReference type="EMBL" id="KAK2153890.1"/>
    </source>
</evidence>
<evidence type="ECO:0000256" key="2">
    <source>
        <dbReference type="ARBA" id="ARBA00022692"/>
    </source>
</evidence>
<reference evidence="8" key="1">
    <citation type="journal article" date="2023" name="Mol. Biol. Evol.">
        <title>Third-Generation Sequencing Reveals the Adaptive Role of the Epigenome in Three Deep-Sea Polychaetes.</title>
        <authorList>
            <person name="Perez M."/>
            <person name="Aroh O."/>
            <person name="Sun Y."/>
            <person name="Lan Y."/>
            <person name="Juniper S.K."/>
            <person name="Young C.R."/>
            <person name="Angers B."/>
            <person name="Qian P.Y."/>
        </authorList>
    </citation>
    <scope>NUCLEOTIDE SEQUENCE</scope>
    <source>
        <strain evidence="8">R07B-5</strain>
    </source>
</reference>
<dbReference type="GO" id="GO:0004930">
    <property type="term" value="F:G protein-coupled receptor activity"/>
    <property type="evidence" value="ECO:0007669"/>
    <property type="project" value="InterPro"/>
</dbReference>
<evidence type="ECO:0000256" key="1">
    <source>
        <dbReference type="ARBA" id="ARBA00004370"/>
    </source>
</evidence>
<accession>A0AAD9JK04</accession>
<dbReference type="Proteomes" id="UP001209878">
    <property type="component" value="Unassembled WGS sequence"/>
</dbReference>
<dbReference type="AlphaFoldDB" id="A0AAD9JK04"/>
<dbReference type="PRINTS" id="PR00237">
    <property type="entry name" value="GPCRRHODOPSN"/>
</dbReference>
<feature type="transmembrane region" description="Helical" evidence="6">
    <location>
        <begin position="12"/>
        <end position="34"/>
    </location>
</feature>
<dbReference type="EMBL" id="JAODUO010002245">
    <property type="protein sequence ID" value="KAK2153890.1"/>
    <property type="molecule type" value="Genomic_DNA"/>
</dbReference>
<dbReference type="PROSITE" id="PS50262">
    <property type="entry name" value="G_PROTEIN_RECEP_F1_2"/>
    <property type="match status" value="1"/>
</dbReference>
<keyword evidence="2 6" id="KW-0812">Transmembrane</keyword>
<dbReference type="GO" id="GO:0016020">
    <property type="term" value="C:membrane"/>
    <property type="evidence" value="ECO:0007669"/>
    <property type="project" value="UniProtKB-SubCell"/>
</dbReference>
<comment type="caution">
    <text evidence="8">The sequence shown here is derived from an EMBL/GenBank/DDBJ whole genome shotgun (WGS) entry which is preliminary data.</text>
</comment>
<evidence type="ECO:0000259" key="7">
    <source>
        <dbReference type="PROSITE" id="PS50262"/>
    </source>
</evidence>
<keyword evidence="4 6" id="KW-0472">Membrane</keyword>
<gene>
    <name evidence="8" type="ORF">NP493_2246g00000</name>
</gene>
<dbReference type="Gene3D" id="1.20.1070.10">
    <property type="entry name" value="Rhodopsin 7-helix transmembrane proteins"/>
    <property type="match status" value="1"/>
</dbReference>
<sequence length="316" mass="35811">MLQRQNRHTSFSVYLGCLAVSDNCVLFAAGYYWVAYELQERMFHDVECKILIWMLDTFQQNGVLLILSVTLDRLVAVRYPLKAAAWCRARRAKIGSASAFVAVSLYSAPHLLFNYADKQLVCMLCSFDNILCVIHLWVTAFLAFAIPFVLLLSMNVFIIRSVRTAMKYQTKFSMDSGGDTTTSTTDQSDDHDTRRQSVASASPSGQGERRGQNQQVSSKDRNLIAMLLLVSFMFLLLNAPRFIRIIIAATVHFEPTPERMAMTALAWHITNKLYFTNNACNFFLYCLSGSKFRRDFKALITENVCWCSCRKPTGSG</sequence>
<feature type="region of interest" description="Disordered" evidence="5">
    <location>
        <begin position="174"/>
        <end position="216"/>
    </location>
</feature>
<dbReference type="InterPro" id="IPR000276">
    <property type="entry name" value="GPCR_Rhodpsn"/>
</dbReference>
<dbReference type="InterPro" id="IPR052954">
    <property type="entry name" value="GPCR-Ligand_Int"/>
</dbReference>
<dbReference type="CDD" id="cd14978">
    <property type="entry name" value="7tmA_FMRFamide_R-like"/>
    <property type="match status" value="1"/>
</dbReference>